<sequence>MRITQGTFSYLPDLTDEQIGKQIQYAIDNRWAVSIEYTTDPHPRNTYWELHGIPLFDVNDASVVVRELNAAREAYPRRYIRISAYDATRGRETTALSFIVQRPANEPGFRLERQSAGGRTEKFTLSSYATERPEGTRYAD</sequence>
<keyword evidence="1" id="KW-0113">Calvin cycle</keyword>
<dbReference type="AlphaFoldDB" id="A0AAN2CA47"/>
<dbReference type="Proteomes" id="UP001317532">
    <property type="component" value="Chromosome"/>
</dbReference>
<dbReference type="RefSeq" id="WP_317997253.1">
    <property type="nucleotide sequence ID" value="NZ_AP025523.1"/>
</dbReference>
<dbReference type="InterPro" id="IPR036385">
    <property type="entry name" value="RuBisCO_ssu_sf"/>
</dbReference>
<dbReference type="Pfam" id="PF00101">
    <property type="entry name" value="RuBisCO_small"/>
    <property type="match status" value="1"/>
</dbReference>
<dbReference type="PANTHER" id="PTHR31262">
    <property type="entry name" value="RIBULOSE BISPHOSPHATE CARBOXYLASE SMALL CHAIN 1, CHLOROPLASTIC"/>
    <property type="match status" value="1"/>
</dbReference>
<dbReference type="PANTHER" id="PTHR31262:SF23">
    <property type="entry name" value="RIBULOSE BISPHOSPHATE CARBOXYLASE SMALL SUBUNIT"/>
    <property type="match status" value="1"/>
</dbReference>
<dbReference type="SUPFAM" id="SSF55239">
    <property type="entry name" value="RuBisCO, small subunit"/>
    <property type="match status" value="1"/>
</dbReference>
<keyword evidence="6" id="KW-1185">Reference proteome</keyword>
<evidence type="ECO:0000259" key="4">
    <source>
        <dbReference type="SMART" id="SM00961"/>
    </source>
</evidence>
<name>A0AAN2CA47_UNVUL</name>
<dbReference type="GO" id="GO:0019253">
    <property type="term" value="P:reductive pentose-phosphate cycle"/>
    <property type="evidence" value="ECO:0007669"/>
    <property type="project" value="UniProtKB-KW"/>
</dbReference>
<dbReference type="KEGG" id="vab:WPS_15580"/>
<dbReference type="SMART" id="SM00961">
    <property type="entry name" value="RuBisCO_small"/>
    <property type="match status" value="1"/>
</dbReference>
<reference evidence="5 6" key="1">
    <citation type="journal article" date="2022" name="ISME Commun">
        <title>Vulcanimicrobium alpinus gen. nov. sp. nov., the first cultivated representative of the candidate phylum 'Eremiobacterota', is a metabolically versatile aerobic anoxygenic phototroph.</title>
        <authorList>
            <person name="Yabe S."/>
            <person name="Muto K."/>
            <person name="Abe K."/>
            <person name="Yokota A."/>
            <person name="Staudigel H."/>
            <person name="Tebo B.M."/>
        </authorList>
    </citation>
    <scope>NUCLEOTIDE SEQUENCE [LARGE SCALE GENOMIC DNA]</scope>
    <source>
        <strain evidence="5 6">WC8-2</strain>
    </source>
</reference>
<protein>
    <submittedName>
        <fullName evidence="5">Ribulose bisphosphate carboxylase small subunit</fullName>
    </submittedName>
</protein>
<accession>A0AAN2CA47</accession>
<evidence type="ECO:0000313" key="6">
    <source>
        <dbReference type="Proteomes" id="UP001317532"/>
    </source>
</evidence>
<dbReference type="InterPro" id="IPR000894">
    <property type="entry name" value="RuBisCO_ssu_dom"/>
</dbReference>
<dbReference type="Gene3D" id="3.30.190.10">
    <property type="entry name" value="Ribulose bisphosphate carboxylase, small subunit"/>
    <property type="match status" value="1"/>
</dbReference>
<dbReference type="EMBL" id="AP025523">
    <property type="protein sequence ID" value="BDE06282.1"/>
    <property type="molecule type" value="Genomic_DNA"/>
</dbReference>
<evidence type="ECO:0000256" key="2">
    <source>
        <dbReference type="ARBA" id="ARBA00023300"/>
    </source>
</evidence>
<keyword evidence="2" id="KW-0120">Carbon dioxide fixation</keyword>
<organism evidence="5 6">
    <name type="scientific">Vulcanimicrobium alpinum</name>
    <dbReference type="NCBI Taxonomy" id="3016050"/>
    <lineage>
        <taxon>Bacteria</taxon>
        <taxon>Bacillati</taxon>
        <taxon>Vulcanimicrobiota</taxon>
        <taxon>Vulcanimicrobiia</taxon>
        <taxon>Vulcanimicrobiales</taxon>
        <taxon>Vulcanimicrobiaceae</taxon>
        <taxon>Vulcanimicrobium</taxon>
    </lineage>
</organism>
<feature type="domain" description="Ribulose bisphosphate carboxylase small subunit" evidence="4">
    <location>
        <begin position="4"/>
        <end position="103"/>
    </location>
</feature>
<gene>
    <name evidence="5" type="ORF">WPS_15580</name>
</gene>
<evidence type="ECO:0000313" key="5">
    <source>
        <dbReference type="EMBL" id="BDE06282.1"/>
    </source>
</evidence>
<dbReference type="HAMAP" id="MF_00859">
    <property type="entry name" value="RuBisCO_S_bact"/>
    <property type="match status" value="1"/>
</dbReference>
<proteinExistence type="inferred from homology"/>
<dbReference type="CDD" id="cd03527">
    <property type="entry name" value="RuBisCO_small"/>
    <property type="match status" value="1"/>
</dbReference>
<evidence type="ECO:0000256" key="3">
    <source>
        <dbReference type="ARBA" id="ARBA00038826"/>
    </source>
</evidence>
<comment type="subunit">
    <text evidence="3">Heterohexadecamer of 8 large and 8 small subunits.</text>
</comment>
<evidence type="ECO:0000256" key="1">
    <source>
        <dbReference type="ARBA" id="ARBA00022567"/>
    </source>
</evidence>
<dbReference type="InterPro" id="IPR024681">
    <property type="entry name" value="RuBisCO_ssu"/>
</dbReference>